<evidence type="ECO:0000313" key="1">
    <source>
        <dbReference type="EMBL" id="KAF4617976.1"/>
    </source>
</evidence>
<organism evidence="1 2">
    <name type="scientific">Agrocybe pediades</name>
    <dbReference type="NCBI Taxonomy" id="84607"/>
    <lineage>
        <taxon>Eukaryota</taxon>
        <taxon>Fungi</taxon>
        <taxon>Dikarya</taxon>
        <taxon>Basidiomycota</taxon>
        <taxon>Agaricomycotina</taxon>
        <taxon>Agaricomycetes</taxon>
        <taxon>Agaricomycetidae</taxon>
        <taxon>Agaricales</taxon>
        <taxon>Agaricineae</taxon>
        <taxon>Strophariaceae</taxon>
        <taxon>Agrocybe</taxon>
    </lineage>
</organism>
<name>A0A8H4QWB3_9AGAR</name>
<protein>
    <submittedName>
        <fullName evidence="1">Uncharacterized protein</fullName>
    </submittedName>
</protein>
<evidence type="ECO:0000313" key="2">
    <source>
        <dbReference type="Proteomes" id="UP000521872"/>
    </source>
</evidence>
<reference evidence="1 2" key="1">
    <citation type="submission" date="2019-12" db="EMBL/GenBank/DDBJ databases">
        <authorList>
            <person name="Floudas D."/>
            <person name="Bentzer J."/>
            <person name="Ahren D."/>
            <person name="Johansson T."/>
            <person name="Persson P."/>
            <person name="Tunlid A."/>
        </authorList>
    </citation>
    <scope>NUCLEOTIDE SEQUENCE [LARGE SCALE GENOMIC DNA]</scope>
    <source>
        <strain evidence="1 2">CBS 102.39</strain>
    </source>
</reference>
<keyword evidence="2" id="KW-1185">Reference proteome</keyword>
<gene>
    <name evidence="1" type="ORF">D9613_013013</name>
</gene>
<dbReference type="AlphaFoldDB" id="A0A8H4QWB3"/>
<dbReference type="EMBL" id="JAACJL010000022">
    <property type="protein sequence ID" value="KAF4617976.1"/>
    <property type="molecule type" value="Genomic_DNA"/>
</dbReference>
<comment type="caution">
    <text evidence="1">The sequence shown here is derived from an EMBL/GenBank/DDBJ whole genome shotgun (WGS) entry which is preliminary data.</text>
</comment>
<proteinExistence type="predicted"/>
<sequence>MAHFLLGPILTMRKATEIGWAGFVSSQLVLIRSEVVYGYGSKSAVLTVMTVLYPVVIIDWSGVDRMSGYDKVQQSEYDFLWCDMETYDSALINYDSYV</sequence>
<dbReference type="Proteomes" id="UP000521872">
    <property type="component" value="Unassembled WGS sequence"/>
</dbReference>
<accession>A0A8H4QWB3</accession>